<sequence>MVQQSLLRQNAIELCRAFEASGSEFTIYGEANGDMAVNLKKLKSLNLGELNAKLGTNYSNWEGVPKVERKDQLSENIRMSNCTLTAFNMLSQDYKEKVELQDRKQELLRQQEVVEQENKLPRNYIVSGDRLRLLPDLYIEKRTDYSIGNKYYLEITTPENGLIRMINGTKEVIDFKNKSYYISFHRNNHKQIVITLENKKE</sequence>
<dbReference type="Proteomes" id="UP000834503">
    <property type="component" value="Unassembled WGS sequence"/>
</dbReference>
<gene>
    <name evidence="2" type="ORF">GHA_05757</name>
    <name evidence="3" type="ORF">TML_01169</name>
</gene>
<comment type="caution">
    <text evidence="2">The sequence shown here is derived from an EMBL/GenBank/DDBJ whole genome shotgun (WGS) entry which is preliminary data.</text>
</comment>
<dbReference type="EMBL" id="CAHPQX010000070">
    <property type="protein sequence ID" value="CAB5611228.1"/>
    <property type="molecule type" value="Genomic_DNA"/>
</dbReference>
<reference evidence="2" key="1">
    <citation type="submission" date="2020-05" db="EMBL/GenBank/DDBJ databases">
        <authorList>
            <person name="Delgado-Blas J."/>
        </authorList>
    </citation>
    <scope>NUCLEOTIDE SEQUENCE</scope>
    <source>
        <strain evidence="2">BB1459</strain>
        <strain evidence="3">BB1480</strain>
    </source>
</reference>
<evidence type="ECO:0000313" key="3">
    <source>
        <dbReference type="EMBL" id="CAC9179378.1"/>
    </source>
</evidence>
<dbReference type="EMBL" id="CAIIUA010000001">
    <property type="protein sequence ID" value="CAC9179378.1"/>
    <property type="molecule type" value="Genomic_DNA"/>
</dbReference>
<keyword evidence="5" id="KW-1185">Reference proteome</keyword>
<dbReference type="AlphaFoldDB" id="A0A9N8GUZ5"/>
<proteinExistence type="predicted"/>
<evidence type="ECO:0000256" key="1">
    <source>
        <dbReference type="SAM" id="Coils"/>
    </source>
</evidence>
<feature type="coiled-coil region" evidence="1">
    <location>
        <begin position="90"/>
        <end position="117"/>
    </location>
</feature>
<evidence type="ECO:0000313" key="2">
    <source>
        <dbReference type="EMBL" id="CAB5611228.1"/>
    </source>
</evidence>
<protein>
    <submittedName>
        <fullName evidence="2">Uncharacterized protein</fullName>
    </submittedName>
</protein>
<evidence type="ECO:0000313" key="4">
    <source>
        <dbReference type="Proteomes" id="UP000834503"/>
    </source>
</evidence>
<organism evidence="2 4">
    <name type="scientific">Citrobacter werkmanii</name>
    <dbReference type="NCBI Taxonomy" id="67827"/>
    <lineage>
        <taxon>Bacteria</taxon>
        <taxon>Pseudomonadati</taxon>
        <taxon>Pseudomonadota</taxon>
        <taxon>Gammaproteobacteria</taxon>
        <taxon>Enterobacterales</taxon>
        <taxon>Enterobacteriaceae</taxon>
        <taxon>Citrobacter</taxon>
        <taxon>Citrobacter freundii complex</taxon>
    </lineage>
</organism>
<keyword evidence="1" id="KW-0175">Coiled coil</keyword>
<name>A0A9N8GUZ5_9ENTR</name>
<dbReference type="Proteomes" id="UP000837205">
    <property type="component" value="Unassembled WGS sequence"/>
</dbReference>
<accession>A0A9N8GUZ5</accession>
<evidence type="ECO:0000313" key="5">
    <source>
        <dbReference type="Proteomes" id="UP000837205"/>
    </source>
</evidence>